<dbReference type="GO" id="GO:0009086">
    <property type="term" value="P:methionine biosynthetic process"/>
    <property type="evidence" value="ECO:0007669"/>
    <property type="project" value="TreeGrafter"/>
</dbReference>
<dbReference type="InterPro" id="IPR003097">
    <property type="entry name" value="CysJ-like_FAD-binding"/>
</dbReference>
<organism evidence="6 7">
    <name type="scientific">Vittaforma corneae (strain ATCC 50505)</name>
    <name type="common">Microsporidian parasite</name>
    <name type="synonym">Nosema corneum</name>
    <dbReference type="NCBI Taxonomy" id="993615"/>
    <lineage>
        <taxon>Eukaryota</taxon>
        <taxon>Fungi</taxon>
        <taxon>Fungi incertae sedis</taxon>
        <taxon>Microsporidia</taxon>
        <taxon>Nosematidae</taxon>
        <taxon>Vittaforma</taxon>
    </lineage>
</organism>
<dbReference type="InterPro" id="IPR001709">
    <property type="entry name" value="Flavoprot_Pyr_Nucl_cyt_Rdtase"/>
</dbReference>
<dbReference type="Gene3D" id="2.40.30.10">
    <property type="entry name" value="Translation factors"/>
    <property type="match status" value="1"/>
</dbReference>
<dbReference type="OMA" id="FISFIRN"/>
<dbReference type="GO" id="GO:0010181">
    <property type="term" value="F:FMN binding"/>
    <property type="evidence" value="ECO:0007669"/>
    <property type="project" value="TreeGrafter"/>
</dbReference>
<evidence type="ECO:0000313" key="7">
    <source>
        <dbReference type="Proteomes" id="UP000011082"/>
    </source>
</evidence>
<dbReference type="Pfam" id="PF00667">
    <property type="entry name" value="FAD_binding_1"/>
    <property type="match status" value="1"/>
</dbReference>
<dbReference type="GO" id="GO:0050660">
    <property type="term" value="F:flavin adenine dinucleotide binding"/>
    <property type="evidence" value="ECO:0007669"/>
    <property type="project" value="TreeGrafter"/>
</dbReference>
<dbReference type="PANTHER" id="PTHR19384">
    <property type="entry name" value="NITRIC OXIDE SYNTHASE-RELATED"/>
    <property type="match status" value="1"/>
</dbReference>
<feature type="domain" description="Sulfite reductase [NADPH] flavoprotein alpha-component-like FAD-binding" evidence="5">
    <location>
        <begin position="74"/>
        <end position="211"/>
    </location>
</feature>
<dbReference type="RefSeq" id="XP_007604454.1">
    <property type="nucleotide sequence ID" value="XM_007604392.1"/>
</dbReference>
<keyword evidence="7" id="KW-1185">Reference proteome</keyword>
<gene>
    <name evidence="6" type="ORF">VICG_01007</name>
</gene>
<reference evidence="7" key="1">
    <citation type="submission" date="2011-05" db="EMBL/GenBank/DDBJ databases">
        <title>The genome sequence of Vittaforma corneae strain ATCC 50505.</title>
        <authorList>
            <consortium name="The Broad Institute Genome Sequencing Platform"/>
            <person name="Cuomo C."/>
            <person name="Didier E."/>
            <person name="Bowers L."/>
            <person name="Young S.K."/>
            <person name="Zeng Q."/>
            <person name="Gargeya S."/>
            <person name="Fitzgerald M."/>
            <person name="Haas B."/>
            <person name="Abouelleil A."/>
            <person name="Alvarado L."/>
            <person name="Arachchi H.M."/>
            <person name="Berlin A."/>
            <person name="Chapman S.B."/>
            <person name="Gearin G."/>
            <person name="Goldberg J."/>
            <person name="Griggs A."/>
            <person name="Gujja S."/>
            <person name="Hansen M."/>
            <person name="Heiman D."/>
            <person name="Howarth C."/>
            <person name="Larimer J."/>
            <person name="Lui A."/>
            <person name="MacDonald P.J.P."/>
            <person name="McCowen C."/>
            <person name="Montmayeur A."/>
            <person name="Murphy C."/>
            <person name="Neiman D."/>
            <person name="Pearson M."/>
            <person name="Priest M."/>
            <person name="Roberts A."/>
            <person name="Saif S."/>
            <person name="Shea T."/>
            <person name="Sisk P."/>
            <person name="Stolte C."/>
            <person name="Sykes S."/>
            <person name="Wortman J."/>
            <person name="Nusbaum C."/>
            <person name="Birren B."/>
        </authorList>
    </citation>
    <scope>NUCLEOTIDE SEQUENCE [LARGE SCALE GENOMIC DNA]</scope>
    <source>
        <strain evidence="7">ATCC 50505</strain>
    </source>
</reference>
<evidence type="ECO:0000313" key="6">
    <source>
        <dbReference type="EMBL" id="ELA41990.1"/>
    </source>
</evidence>
<evidence type="ECO:0000256" key="3">
    <source>
        <dbReference type="ARBA" id="ARBA00022827"/>
    </source>
</evidence>
<dbReference type="Gene3D" id="3.40.50.80">
    <property type="entry name" value="Nucleotide-binding domain of ferredoxin-NADP reductase (FNR) module"/>
    <property type="match status" value="1"/>
</dbReference>
<evidence type="ECO:0000259" key="5">
    <source>
        <dbReference type="Pfam" id="PF00667"/>
    </source>
</evidence>
<keyword evidence="2" id="KW-0285">Flavoprotein</keyword>
<protein>
    <recommendedName>
        <fullName evidence="5">Sulfite reductase [NADPH] flavoprotein alpha-component-like FAD-binding domain-containing protein</fullName>
    </recommendedName>
</protein>
<keyword evidence="3" id="KW-0274">FAD</keyword>
<dbReference type="Gene3D" id="1.20.990.10">
    <property type="entry name" value="NADPH-cytochrome p450 Reductase, Chain A, domain 3"/>
    <property type="match status" value="1"/>
</dbReference>
<dbReference type="EMBL" id="JH370136">
    <property type="protein sequence ID" value="ELA41990.1"/>
    <property type="molecule type" value="Genomic_DNA"/>
</dbReference>
<proteinExistence type="predicted"/>
<dbReference type="GO" id="GO:0005829">
    <property type="term" value="C:cytosol"/>
    <property type="evidence" value="ECO:0007669"/>
    <property type="project" value="TreeGrafter"/>
</dbReference>
<keyword evidence="4" id="KW-0560">Oxidoreductase</keyword>
<dbReference type="OrthoDB" id="1856718at2759"/>
<accession>L2GNB3</accession>
<dbReference type="VEuPathDB" id="MicrosporidiaDB:VICG_01007"/>
<evidence type="ECO:0000256" key="4">
    <source>
        <dbReference type="ARBA" id="ARBA00023002"/>
    </source>
</evidence>
<dbReference type="SUPFAM" id="SSF63380">
    <property type="entry name" value="Riboflavin synthase domain-like"/>
    <property type="match status" value="1"/>
</dbReference>
<dbReference type="InterPro" id="IPR017938">
    <property type="entry name" value="Riboflavin_synthase-like_b-brl"/>
</dbReference>
<name>L2GNB3_VITCO</name>
<dbReference type="PRINTS" id="PR00371">
    <property type="entry name" value="FPNCR"/>
</dbReference>
<sequence>MSPKVNYTFTSQFQRLKVGAACNANEKLKIEPSTLKNSDSFIFSSSECPVFQRAQLTEIKKIPTVWKETFKIQLDSAIEYMPCDSIGLLVPNSDQIVDGICKYCKFDNQRLKIERKGANGFIFDGMLRDFIKYRMDVNTIPKKKFLLELSKSSKKKNELEYICSSEGSRDYMSIGLRMSTLLDILEEFECEPTPEEFLLHCEILKPRYYSLIHEKGPAEILLGVISKPIDGEVVYGHVSRFIMEIYTEKLRLLSDRPDTDASCSIPIEYCIRQNKLFEGFSSKNVVCFCTGTGIAPFISFYRRFLLTGTVERLKLVYGFRFDQDNLLNYYDVNCDDVTLAKSSMGMHVYDFVDAISEFQNDCNVFICGNMKMQRDLFLRIKSRYPNLVENKRIYFDNWT</sequence>
<dbReference type="GeneID" id="19881719"/>
<evidence type="ECO:0000256" key="1">
    <source>
        <dbReference type="ARBA" id="ARBA00001974"/>
    </source>
</evidence>
<dbReference type="InterPro" id="IPR039261">
    <property type="entry name" value="FNR_nucleotide-bd"/>
</dbReference>
<dbReference type="PANTHER" id="PTHR19384:SF84">
    <property type="entry name" value="METHIONINE SYNTHASE REDUCTASE"/>
    <property type="match status" value="1"/>
</dbReference>
<dbReference type="GO" id="GO:0050667">
    <property type="term" value="P:homocysteine metabolic process"/>
    <property type="evidence" value="ECO:0007669"/>
    <property type="project" value="TreeGrafter"/>
</dbReference>
<evidence type="ECO:0000256" key="2">
    <source>
        <dbReference type="ARBA" id="ARBA00022630"/>
    </source>
</evidence>
<dbReference type="GO" id="GO:0030586">
    <property type="term" value="F:[methionine synthase] reductase (NADPH) activity"/>
    <property type="evidence" value="ECO:0007669"/>
    <property type="project" value="TreeGrafter"/>
</dbReference>
<dbReference type="AlphaFoldDB" id="L2GNB3"/>
<dbReference type="Proteomes" id="UP000011082">
    <property type="component" value="Unassembled WGS sequence"/>
</dbReference>
<dbReference type="InterPro" id="IPR023173">
    <property type="entry name" value="NADPH_Cyt_P450_Rdtase_alpha"/>
</dbReference>
<dbReference type="HOGENOM" id="CLU_060137_0_0_1"/>
<dbReference type="SUPFAM" id="SSF52343">
    <property type="entry name" value="Ferredoxin reductase-like, C-terminal NADP-linked domain"/>
    <property type="match status" value="1"/>
</dbReference>
<dbReference type="InParanoid" id="L2GNB3"/>
<comment type="cofactor">
    <cofactor evidence="1">
        <name>FAD</name>
        <dbReference type="ChEBI" id="CHEBI:57692"/>
    </cofactor>
</comment>
<dbReference type="STRING" id="993615.L2GNB3"/>